<protein>
    <recommendedName>
        <fullName evidence="3">Lipoprotein</fullName>
    </recommendedName>
</protein>
<proteinExistence type="predicted"/>
<comment type="caution">
    <text evidence="1">The sequence shown here is derived from an EMBL/GenBank/DDBJ whole genome shotgun (WGS) entry which is preliminary data.</text>
</comment>
<dbReference type="EMBL" id="SSTI01000002">
    <property type="protein sequence ID" value="THG41499.1"/>
    <property type="molecule type" value="Genomic_DNA"/>
</dbReference>
<sequence length="161" mass="16411">MRSLLLPVALCAFGLAACDRQDGQGTTVSIDAGNGAASINGATGEVKLDTPLLKGSIKLPRMQFTGDNFEINGVHLYPGTKIGAMNVNAGGNEGDGVVRMSFESPAAVDTVRDWLAGEFAKAGTTVKVSGNTLSGDTDGEPFRIDLQPAGDRAAGTVTIGG</sequence>
<evidence type="ECO:0008006" key="3">
    <source>
        <dbReference type="Google" id="ProtNLM"/>
    </source>
</evidence>
<gene>
    <name evidence="1" type="ORF">E5988_02985</name>
</gene>
<dbReference type="Proteomes" id="UP000308038">
    <property type="component" value="Unassembled WGS sequence"/>
</dbReference>
<evidence type="ECO:0000313" key="1">
    <source>
        <dbReference type="EMBL" id="THG41499.1"/>
    </source>
</evidence>
<dbReference type="RefSeq" id="WP_125944258.1">
    <property type="nucleotide sequence ID" value="NZ_SSTI01000002.1"/>
</dbReference>
<keyword evidence="2" id="KW-1185">Reference proteome</keyword>
<accession>A0ABY2QK69</accession>
<dbReference type="PROSITE" id="PS51257">
    <property type="entry name" value="PROKAR_LIPOPROTEIN"/>
    <property type="match status" value="1"/>
</dbReference>
<organism evidence="1 2">
    <name type="scientific">Sphingomonas olei</name>
    <dbReference type="NCBI Taxonomy" id="1886787"/>
    <lineage>
        <taxon>Bacteria</taxon>
        <taxon>Pseudomonadati</taxon>
        <taxon>Pseudomonadota</taxon>
        <taxon>Alphaproteobacteria</taxon>
        <taxon>Sphingomonadales</taxon>
        <taxon>Sphingomonadaceae</taxon>
        <taxon>Sphingomonas</taxon>
    </lineage>
</organism>
<reference evidence="1 2" key="1">
    <citation type="submission" date="2019-04" db="EMBL/GenBank/DDBJ databases">
        <title>Microbes associate with the intestines of laboratory mice.</title>
        <authorList>
            <person name="Navarre W."/>
            <person name="Wong E."/>
            <person name="Huang K.C."/>
            <person name="Tropini C."/>
            <person name="Ng K."/>
            <person name="Yu B."/>
        </authorList>
    </citation>
    <scope>NUCLEOTIDE SEQUENCE [LARGE SCALE GENOMIC DNA]</scope>
    <source>
        <strain evidence="1 2">NM83_B4-11</strain>
    </source>
</reference>
<name>A0ABY2QK69_9SPHN</name>
<evidence type="ECO:0000313" key="2">
    <source>
        <dbReference type="Proteomes" id="UP000308038"/>
    </source>
</evidence>